<evidence type="ECO:0000256" key="1">
    <source>
        <dbReference type="ARBA" id="ARBA00004651"/>
    </source>
</evidence>
<evidence type="ECO:0000313" key="7">
    <source>
        <dbReference type="EMBL" id="VAX15331.1"/>
    </source>
</evidence>
<proteinExistence type="predicted"/>
<dbReference type="InterPro" id="IPR005495">
    <property type="entry name" value="LptG/LptF_permease"/>
</dbReference>
<protein>
    <submittedName>
        <fullName evidence="7">Lipopolysaccharide export system permease protein LptF</fullName>
    </submittedName>
</protein>
<feature type="transmembrane region" description="Helical" evidence="6">
    <location>
        <begin position="335"/>
        <end position="353"/>
    </location>
</feature>
<feature type="transmembrane region" description="Helical" evidence="6">
    <location>
        <begin position="393"/>
        <end position="412"/>
    </location>
</feature>
<evidence type="ECO:0000256" key="5">
    <source>
        <dbReference type="ARBA" id="ARBA00023136"/>
    </source>
</evidence>
<dbReference type="GO" id="GO:0015920">
    <property type="term" value="P:lipopolysaccharide transport"/>
    <property type="evidence" value="ECO:0007669"/>
    <property type="project" value="TreeGrafter"/>
</dbReference>
<dbReference type="PANTHER" id="PTHR33529:SF6">
    <property type="entry name" value="YJGP_YJGQ FAMILY PERMEASE"/>
    <property type="match status" value="1"/>
</dbReference>
<keyword evidence="3 6" id="KW-0812">Transmembrane</keyword>
<accession>A0A3B1BLB6</accession>
<feature type="transmembrane region" description="Helical" evidence="6">
    <location>
        <begin position="67"/>
        <end position="85"/>
    </location>
</feature>
<organism evidence="7">
    <name type="scientific">hydrothermal vent metagenome</name>
    <dbReference type="NCBI Taxonomy" id="652676"/>
    <lineage>
        <taxon>unclassified sequences</taxon>
        <taxon>metagenomes</taxon>
        <taxon>ecological metagenomes</taxon>
    </lineage>
</organism>
<gene>
    <name evidence="7" type="ORF">MNBD_IGNAVI01-2681</name>
</gene>
<name>A0A3B1BLB6_9ZZZZ</name>
<keyword evidence="5 6" id="KW-0472">Membrane</keyword>
<evidence type="ECO:0000256" key="2">
    <source>
        <dbReference type="ARBA" id="ARBA00022475"/>
    </source>
</evidence>
<comment type="subcellular location">
    <subcellularLocation>
        <location evidence="1">Cell membrane</location>
        <topology evidence="1">Multi-pass membrane protein</topology>
    </subcellularLocation>
</comment>
<evidence type="ECO:0000256" key="6">
    <source>
        <dbReference type="SAM" id="Phobius"/>
    </source>
</evidence>
<evidence type="ECO:0000256" key="3">
    <source>
        <dbReference type="ARBA" id="ARBA00022692"/>
    </source>
</evidence>
<feature type="transmembrane region" description="Helical" evidence="6">
    <location>
        <begin position="360"/>
        <end position="381"/>
    </location>
</feature>
<keyword evidence="2" id="KW-1003">Cell membrane</keyword>
<keyword evidence="4 6" id="KW-1133">Transmembrane helix</keyword>
<dbReference type="GO" id="GO:0043190">
    <property type="term" value="C:ATP-binding cassette (ABC) transporter complex"/>
    <property type="evidence" value="ECO:0007669"/>
    <property type="project" value="TreeGrafter"/>
</dbReference>
<evidence type="ECO:0000256" key="4">
    <source>
        <dbReference type="ARBA" id="ARBA00022989"/>
    </source>
</evidence>
<dbReference type="Pfam" id="PF03739">
    <property type="entry name" value="LptF_LptG"/>
    <property type="match status" value="1"/>
</dbReference>
<dbReference type="PANTHER" id="PTHR33529">
    <property type="entry name" value="SLR0882 PROTEIN-RELATED"/>
    <property type="match status" value="1"/>
</dbReference>
<dbReference type="AlphaFoldDB" id="A0A3B1BLB6"/>
<dbReference type="EMBL" id="UOGD01000016">
    <property type="protein sequence ID" value="VAX15331.1"/>
    <property type="molecule type" value="Genomic_DNA"/>
</dbReference>
<feature type="transmembrane region" description="Helical" evidence="6">
    <location>
        <begin position="25"/>
        <end position="46"/>
    </location>
</feature>
<sequence>MKFADRLIGKGLSTMVIIQLVTYNLAWMLVLVIPMAVLISTLMAFGNLSQNNEIAVLKASGMSLYKMMFPPLLGSIIVALFLVWFNNNIYPDANHAARVLAYDISRKKPTLSLVPGVFSQEIPGKSILARSIDQKTNELKDLTIYDKSDPKSINIVTAKRGKLYFVKNQTKLVLDLFDGEIHTSNVFDNKDYRKILFSRHKIVMDADEFSFSQSSAESMRRGDRELGAPAMRILVDSLEIIRKRYQTELEEKIDNNFLPKLEIKNLKPEQTQQQIAKLNVSEAKINRFTRSKKYIYLRVGDKIKAAKGSLRSSTRRLQYNKERIDNYWVEIHKKYSIPFACILFILVGAPLGTMTRKGGFGVASGISLIFFLMYWAFLIGGEKLSDRALLSPFWGTWSANVALLFIGAYLTYKSAKERVTINFSFLQKLIPKSLRTKKEEDEDN</sequence>
<reference evidence="7" key="1">
    <citation type="submission" date="2018-06" db="EMBL/GenBank/DDBJ databases">
        <authorList>
            <person name="Zhirakovskaya E."/>
        </authorList>
    </citation>
    <scope>NUCLEOTIDE SEQUENCE</scope>
</reference>